<proteinExistence type="predicted"/>
<comment type="caution">
    <text evidence="1">The sequence shown here is derived from an EMBL/GenBank/DDBJ whole genome shotgun (WGS) entry which is preliminary data.</text>
</comment>
<name>A0AAV2ZFY0_PYXAD</name>
<sequence>MRQQIKLKPFFVCAGLVNEKKMATQRSSNTNMVVRGSIGRSSWQITCNFLTCSLWCPRGVRFSGKHLCNQYVFGKTLGPGRNKSWALQCLLGRPTLAW</sequence>
<organism evidence="1 2">
    <name type="scientific">Pyxicephalus adspersus</name>
    <name type="common">African bullfrog</name>
    <dbReference type="NCBI Taxonomy" id="30357"/>
    <lineage>
        <taxon>Eukaryota</taxon>
        <taxon>Metazoa</taxon>
        <taxon>Chordata</taxon>
        <taxon>Craniata</taxon>
        <taxon>Vertebrata</taxon>
        <taxon>Euteleostomi</taxon>
        <taxon>Amphibia</taxon>
        <taxon>Batrachia</taxon>
        <taxon>Anura</taxon>
        <taxon>Neobatrachia</taxon>
        <taxon>Ranoidea</taxon>
        <taxon>Pyxicephalidae</taxon>
        <taxon>Pyxicephalinae</taxon>
        <taxon>Pyxicephalus</taxon>
    </lineage>
</organism>
<evidence type="ECO:0000313" key="1">
    <source>
        <dbReference type="EMBL" id="DBA15584.1"/>
    </source>
</evidence>
<dbReference type="Proteomes" id="UP001181693">
    <property type="component" value="Unassembled WGS sequence"/>
</dbReference>
<dbReference type="EMBL" id="DYDO01000012">
    <property type="protein sequence ID" value="DBA15584.1"/>
    <property type="molecule type" value="Genomic_DNA"/>
</dbReference>
<gene>
    <name evidence="1" type="ORF">GDO54_004777</name>
</gene>
<dbReference type="AlphaFoldDB" id="A0AAV2ZFY0"/>
<evidence type="ECO:0000313" key="2">
    <source>
        <dbReference type="Proteomes" id="UP001181693"/>
    </source>
</evidence>
<keyword evidence="2" id="KW-1185">Reference proteome</keyword>
<accession>A0AAV2ZFY0</accession>
<reference evidence="1" key="1">
    <citation type="thesis" date="2020" institute="ProQuest LLC" country="789 East Eisenhower Parkway, Ann Arbor, MI, USA">
        <title>Comparative Genomics and Chromosome Evolution.</title>
        <authorList>
            <person name="Mudd A.B."/>
        </authorList>
    </citation>
    <scope>NUCLEOTIDE SEQUENCE</scope>
    <source>
        <strain evidence="1">1538</strain>
        <tissue evidence="1">Blood</tissue>
    </source>
</reference>
<protein>
    <submittedName>
        <fullName evidence="1">Uncharacterized protein</fullName>
    </submittedName>
</protein>